<dbReference type="SUPFAM" id="SSF47413">
    <property type="entry name" value="lambda repressor-like DNA-binding domains"/>
    <property type="match status" value="1"/>
</dbReference>
<dbReference type="InterPro" id="IPR010982">
    <property type="entry name" value="Lambda_DNA-bd_dom_sf"/>
</dbReference>
<evidence type="ECO:0000313" key="3">
    <source>
        <dbReference type="Proteomes" id="UP000326598"/>
    </source>
</evidence>
<dbReference type="CDD" id="cd00093">
    <property type="entry name" value="HTH_XRE"/>
    <property type="match status" value="1"/>
</dbReference>
<dbReference type="Proteomes" id="UP000326598">
    <property type="component" value="Chromosome"/>
</dbReference>
<name>A0A5J6IA92_STRC4</name>
<dbReference type="GO" id="GO:0003677">
    <property type="term" value="F:DNA binding"/>
    <property type="evidence" value="ECO:0007669"/>
    <property type="project" value="InterPro"/>
</dbReference>
<organism evidence="2 3">
    <name type="scientific">Streptomyces coeruleorubidus</name>
    <dbReference type="NCBI Taxonomy" id="116188"/>
    <lineage>
        <taxon>Bacteria</taxon>
        <taxon>Bacillati</taxon>
        <taxon>Actinomycetota</taxon>
        <taxon>Actinomycetes</taxon>
        <taxon>Kitasatosporales</taxon>
        <taxon>Streptomycetaceae</taxon>
        <taxon>Streptomyces</taxon>
    </lineage>
</organism>
<dbReference type="Pfam" id="PF01381">
    <property type="entry name" value="HTH_3"/>
    <property type="match status" value="1"/>
</dbReference>
<reference evidence="2 3" key="1">
    <citation type="submission" date="2017-09" db="EMBL/GenBank/DDBJ databases">
        <authorList>
            <person name="Lee N."/>
            <person name="Cho B.-K."/>
        </authorList>
    </citation>
    <scope>NUCLEOTIDE SEQUENCE [LARGE SCALE GENOMIC DNA]</scope>
    <source>
        <strain evidence="2 3">ATCC 13740</strain>
    </source>
</reference>
<evidence type="ECO:0000259" key="1">
    <source>
        <dbReference type="PROSITE" id="PS50943"/>
    </source>
</evidence>
<dbReference type="AlphaFoldDB" id="A0A5J6IA92"/>
<evidence type="ECO:0000313" key="2">
    <source>
        <dbReference type="EMBL" id="QEV25655.1"/>
    </source>
</evidence>
<dbReference type="EMBL" id="CP023694">
    <property type="protein sequence ID" value="QEV25655.1"/>
    <property type="molecule type" value="Genomic_DNA"/>
</dbReference>
<dbReference type="KEGG" id="scoe:CP976_16840"/>
<dbReference type="Gene3D" id="1.10.260.40">
    <property type="entry name" value="lambda repressor-like DNA-binding domains"/>
    <property type="match status" value="1"/>
</dbReference>
<accession>A0A5J6IA92</accession>
<dbReference type="SMART" id="SM00530">
    <property type="entry name" value="HTH_XRE"/>
    <property type="match status" value="1"/>
</dbReference>
<sequence>MHAGLVKCQGVWNFAYVAEKQRRYAERGPVGEQVAINVKRLRRQTTEELAETVSALGVPMSASTITKIERQKRRVTVDELVALAAALDVSPVTLMLPAADSGQGVRLAPRLLAHAWSLTWMWMHGDTQLVVDGIEESGIGRFQWVAMNRPYLTEKSIKSVEFAQPNATTEIEDEGDGPGS</sequence>
<gene>
    <name evidence="2" type="ORF">CP976_16840</name>
</gene>
<protein>
    <submittedName>
        <fullName evidence="2">XRE family transcriptional regulator</fullName>
    </submittedName>
</protein>
<dbReference type="PROSITE" id="PS50943">
    <property type="entry name" value="HTH_CROC1"/>
    <property type="match status" value="1"/>
</dbReference>
<dbReference type="InterPro" id="IPR001387">
    <property type="entry name" value="Cro/C1-type_HTH"/>
</dbReference>
<proteinExistence type="predicted"/>
<feature type="domain" description="HTH cro/C1-type" evidence="1">
    <location>
        <begin position="60"/>
        <end position="94"/>
    </location>
</feature>